<dbReference type="GO" id="GO:0016787">
    <property type="term" value="F:hydrolase activity"/>
    <property type="evidence" value="ECO:0007669"/>
    <property type="project" value="InterPro"/>
</dbReference>
<dbReference type="SUPFAM" id="SSF52540">
    <property type="entry name" value="P-loop containing nucleoside triphosphate hydrolases"/>
    <property type="match status" value="1"/>
</dbReference>
<reference evidence="3 4" key="1">
    <citation type="submission" date="2019-12" db="EMBL/GenBank/DDBJ databases">
        <authorList>
            <person name="Lauer M.J."/>
            <person name="Curtus N.L."/>
            <person name="Garlena R.A."/>
            <person name="Russell D.A."/>
            <person name="Pope W.H."/>
            <person name="Jacobs-Sera D."/>
            <person name="Hatfull G.F."/>
        </authorList>
    </citation>
    <scope>NUCLEOTIDE SEQUENCE [LARGE SCALE GENOMIC DNA]</scope>
</reference>
<keyword evidence="3" id="KW-0067">ATP-binding</keyword>
<dbReference type="GO" id="GO:0005524">
    <property type="term" value="F:ATP binding"/>
    <property type="evidence" value="ECO:0007669"/>
    <property type="project" value="InterPro"/>
</dbReference>
<dbReference type="SMART" id="SM00490">
    <property type="entry name" value="HELICc"/>
    <property type="match status" value="1"/>
</dbReference>
<feature type="domain" description="Helicase ATP-binding" evidence="1">
    <location>
        <begin position="22"/>
        <end position="178"/>
    </location>
</feature>
<evidence type="ECO:0000259" key="1">
    <source>
        <dbReference type="PROSITE" id="PS51192"/>
    </source>
</evidence>
<keyword evidence="3" id="KW-0378">Hydrolase</keyword>
<dbReference type="RefSeq" id="YP_009949514.1">
    <property type="nucleotide sequence ID" value="NC_051581.1"/>
</dbReference>
<evidence type="ECO:0000313" key="4">
    <source>
        <dbReference type="Proteomes" id="UP000463946"/>
    </source>
</evidence>
<dbReference type="PROSITE" id="PS51192">
    <property type="entry name" value="HELICASE_ATP_BIND_1"/>
    <property type="match status" value="1"/>
</dbReference>
<dbReference type="GeneID" id="60320919"/>
<dbReference type="InterPro" id="IPR001650">
    <property type="entry name" value="Helicase_C-like"/>
</dbReference>
<dbReference type="Pfam" id="PF00271">
    <property type="entry name" value="Helicase_C"/>
    <property type="match status" value="1"/>
</dbReference>
<protein>
    <submittedName>
        <fullName evidence="3">DNA helicase</fullName>
    </submittedName>
</protein>
<proteinExistence type="predicted"/>
<name>A0A6B9L6P5_9CAUD</name>
<gene>
    <name evidence="3" type="primary">55</name>
    <name evidence="3" type="ORF">PBI_BIRDSNEST_55</name>
</gene>
<accession>A0A6B9L6P5</accession>
<evidence type="ECO:0000313" key="3">
    <source>
        <dbReference type="EMBL" id="QHB37357.1"/>
    </source>
</evidence>
<dbReference type="PROSITE" id="PS51194">
    <property type="entry name" value="HELICASE_CTER"/>
    <property type="match status" value="1"/>
</dbReference>
<dbReference type="SMART" id="SM00487">
    <property type="entry name" value="DEXDc"/>
    <property type="match status" value="1"/>
</dbReference>
<dbReference type="GO" id="GO:0003677">
    <property type="term" value="F:DNA binding"/>
    <property type="evidence" value="ECO:0007669"/>
    <property type="project" value="InterPro"/>
</dbReference>
<dbReference type="InterPro" id="IPR027417">
    <property type="entry name" value="P-loop_NTPase"/>
</dbReference>
<dbReference type="PANTHER" id="PTHR47396">
    <property type="entry name" value="TYPE I RESTRICTION ENZYME ECOKI R PROTEIN"/>
    <property type="match status" value="1"/>
</dbReference>
<feature type="domain" description="Helicase C-terminal" evidence="2">
    <location>
        <begin position="233"/>
        <end position="379"/>
    </location>
</feature>
<dbReference type="InterPro" id="IPR050742">
    <property type="entry name" value="Helicase_Restrict-Modif_Enz"/>
</dbReference>
<dbReference type="Proteomes" id="UP000463946">
    <property type="component" value="Segment"/>
</dbReference>
<dbReference type="GO" id="GO:0004386">
    <property type="term" value="F:helicase activity"/>
    <property type="evidence" value="ECO:0007669"/>
    <property type="project" value="UniProtKB-KW"/>
</dbReference>
<sequence length="588" mass="63732">MNQPRTLRPYQLEAVEAIESAWAAGPDSQRVGVVLPTGTGKSTVISKTAVNGYHQGDPVLMIAHRGELVDQMAGTIFEVDPSIPRGDVGIVRADQDEHSAPIVVATLQTLATAKRRESLGPRRRILWDEVHHAGADGFHATFRELGGYDHALMAGFTATMSRQGGGKVGLGDVIQKVVYEKDILWAIRKGYLVMPHGLTVKIKGLDKLDDVRTVAGDFHQAELAEVMEAATQYVVDAIKLHAADRQPIIFAASVDAAHHIAESLTAADFPAVAVTGELGYADRQPLYEAYRQGDAKALVTVQVLTEGADFPMCDSVVLARPTRSKNLYSQMIGRSLRLHPGKDDALVLDLAGSARTMKLVNLTQLVPGAETKDVDEDGNELTICSVCGARIQPGGECEACAAELDGDPEPVEKAEKLVRMGPVDMVSIDLLAGSDVTWGETVKGLPFISLLEDNEVVFIFPKDGYRPIDPYSTTWAIGQLNTRTKVGGWASGSGMFIVDEPDFVSLDQALEGAETWIVETDQRLPSKQDAWRRNQPPSEKQLDYARGLGIVGADNMTKARLSDEISNRVVSRVLDRKVRREVAPEASA</sequence>
<dbReference type="Gene3D" id="3.40.50.300">
    <property type="entry name" value="P-loop containing nucleotide triphosphate hydrolases"/>
    <property type="match status" value="2"/>
</dbReference>
<organism evidence="3 4">
    <name type="scientific">Mycobacterium phage BirdsNest</name>
    <dbReference type="NCBI Taxonomy" id="2686231"/>
    <lineage>
        <taxon>Viruses</taxon>
        <taxon>Duplodnaviria</taxon>
        <taxon>Heunggongvirae</taxon>
        <taxon>Uroviricota</taxon>
        <taxon>Caudoviricetes</taxon>
        <taxon>Bclasvirinae</taxon>
        <taxon>Birdsnestvirus</taxon>
        <taxon>Birdsnestvirus birdsnest</taxon>
    </lineage>
</organism>
<evidence type="ECO:0000259" key="2">
    <source>
        <dbReference type="PROSITE" id="PS51194"/>
    </source>
</evidence>
<keyword evidence="4" id="KW-1185">Reference proteome</keyword>
<keyword evidence="3" id="KW-0547">Nucleotide-binding</keyword>
<dbReference type="Pfam" id="PF04851">
    <property type="entry name" value="ResIII"/>
    <property type="match status" value="1"/>
</dbReference>
<dbReference type="InterPro" id="IPR014001">
    <property type="entry name" value="Helicase_ATP-bd"/>
</dbReference>
<keyword evidence="3" id="KW-0347">Helicase</keyword>
<dbReference type="EMBL" id="MN813686">
    <property type="protein sequence ID" value="QHB37357.1"/>
    <property type="molecule type" value="Genomic_DNA"/>
</dbReference>
<dbReference type="InterPro" id="IPR006935">
    <property type="entry name" value="Helicase/UvrB_N"/>
</dbReference>
<dbReference type="PANTHER" id="PTHR47396:SF1">
    <property type="entry name" value="ATP-DEPENDENT HELICASE IRC3-RELATED"/>
    <property type="match status" value="1"/>
</dbReference>
<dbReference type="KEGG" id="vg:60320919"/>